<evidence type="ECO:0000313" key="5">
    <source>
        <dbReference type="Proteomes" id="UP000594220"/>
    </source>
</evidence>
<protein>
    <submittedName>
        <fullName evidence="4">Uncharacterized protein</fullName>
    </submittedName>
</protein>
<keyword evidence="5" id="KW-1185">Reference proteome</keyword>
<dbReference type="Ensembl" id="ENSCPRT00005006571.1">
    <property type="protein sequence ID" value="ENSCPRP00005005598.1"/>
    <property type="gene ID" value="ENSCPRG00005004025.1"/>
</dbReference>
<dbReference type="Proteomes" id="UP000594220">
    <property type="component" value="Unplaced"/>
</dbReference>
<evidence type="ECO:0000256" key="1">
    <source>
        <dbReference type="ARBA" id="ARBA00001933"/>
    </source>
</evidence>
<dbReference type="PANTHER" id="PTHR42735">
    <property type="match status" value="1"/>
</dbReference>
<sequence length="166" mass="18524">MTLTLGSWLGLPAVPAVTLYRQEDPSLSLAAGLTSSQPVEKLRALPLWLSLQYLGHDGIVERIKHASQLVSSSLLICHLKTFSFCKYGMGFYKKSQLPYFYIHDGRRKVWDEYDRTCLRAGVGNLFWAEGRLMSFGKLSRAAWVAPPLQLPHPLVALLGPEVSPNP</sequence>
<dbReference type="InterPro" id="IPR050477">
    <property type="entry name" value="GrpII_AminoAcid_Decarb"/>
</dbReference>
<dbReference type="PANTHER" id="PTHR42735:SF1">
    <property type="entry name" value="PYRIDOXAL-DEPENDENT DECARBOXYLASE DOMAIN-CONTAINING PROTEIN 1-RELATED"/>
    <property type="match status" value="1"/>
</dbReference>
<accession>A0A7M4E7G1</accession>
<reference evidence="4" key="1">
    <citation type="submission" date="2025-08" db="UniProtKB">
        <authorList>
            <consortium name="Ensembl"/>
        </authorList>
    </citation>
    <scope>IDENTIFICATION</scope>
</reference>
<evidence type="ECO:0000256" key="3">
    <source>
        <dbReference type="ARBA" id="ARBA00023239"/>
    </source>
</evidence>
<evidence type="ECO:0000313" key="4">
    <source>
        <dbReference type="Ensembl" id="ENSCPRP00005005598.1"/>
    </source>
</evidence>
<dbReference type="AlphaFoldDB" id="A0A7M4E7G1"/>
<comment type="cofactor">
    <cofactor evidence="1">
        <name>pyridoxal 5'-phosphate</name>
        <dbReference type="ChEBI" id="CHEBI:597326"/>
    </cofactor>
</comment>
<proteinExistence type="predicted"/>
<organism evidence="4 5">
    <name type="scientific">Crocodylus porosus</name>
    <name type="common">Saltwater crocodile</name>
    <name type="synonym">Estuarine crocodile</name>
    <dbReference type="NCBI Taxonomy" id="8502"/>
    <lineage>
        <taxon>Eukaryota</taxon>
        <taxon>Metazoa</taxon>
        <taxon>Chordata</taxon>
        <taxon>Craniata</taxon>
        <taxon>Vertebrata</taxon>
        <taxon>Euteleostomi</taxon>
        <taxon>Archelosauria</taxon>
        <taxon>Archosauria</taxon>
        <taxon>Crocodylia</taxon>
        <taxon>Longirostres</taxon>
        <taxon>Crocodylidae</taxon>
        <taxon>Crocodylus</taxon>
    </lineage>
</organism>
<keyword evidence="3" id="KW-0456">Lyase</keyword>
<name>A0A7M4E7G1_CROPO</name>
<dbReference type="GeneTree" id="ENSGT00390000009628"/>
<evidence type="ECO:0000256" key="2">
    <source>
        <dbReference type="ARBA" id="ARBA00022898"/>
    </source>
</evidence>
<reference evidence="4" key="2">
    <citation type="submission" date="2025-09" db="UniProtKB">
        <authorList>
            <consortium name="Ensembl"/>
        </authorList>
    </citation>
    <scope>IDENTIFICATION</scope>
</reference>
<keyword evidence="2" id="KW-0663">Pyridoxal phosphate</keyword>